<proteinExistence type="predicted"/>
<gene>
    <name evidence="1" type="ORF">CAOG_004550</name>
</gene>
<evidence type="ECO:0000313" key="1">
    <source>
        <dbReference type="EMBL" id="KJE93807.1"/>
    </source>
</evidence>
<accession>A0A0D2VS21</accession>
<evidence type="ECO:0000313" key="2">
    <source>
        <dbReference type="Proteomes" id="UP000008743"/>
    </source>
</evidence>
<name>A0A0D2VS21_CAPO3</name>
<keyword evidence="2" id="KW-1185">Reference proteome</keyword>
<dbReference type="AlphaFoldDB" id="A0A0D2VS21"/>
<dbReference type="RefSeq" id="XP_004347297.1">
    <property type="nucleotide sequence ID" value="XM_004347247.1"/>
</dbReference>
<reference evidence="2" key="1">
    <citation type="submission" date="2011-02" db="EMBL/GenBank/DDBJ databases">
        <title>The Genome Sequence of Capsaspora owczarzaki ATCC 30864.</title>
        <authorList>
            <person name="Russ C."/>
            <person name="Cuomo C."/>
            <person name="Burger G."/>
            <person name="Gray M.W."/>
            <person name="Holland P.W.H."/>
            <person name="King N."/>
            <person name="Lang F.B.F."/>
            <person name="Roger A.J."/>
            <person name="Ruiz-Trillo I."/>
            <person name="Young S.K."/>
            <person name="Zeng Q."/>
            <person name="Gargeya S."/>
            <person name="Alvarado L."/>
            <person name="Berlin A."/>
            <person name="Chapman S.B."/>
            <person name="Chen Z."/>
            <person name="Freedman E."/>
            <person name="Gellesch M."/>
            <person name="Goldberg J."/>
            <person name="Griggs A."/>
            <person name="Gujja S."/>
            <person name="Heilman E."/>
            <person name="Heiman D."/>
            <person name="Howarth C."/>
            <person name="Mehta T."/>
            <person name="Neiman D."/>
            <person name="Pearson M."/>
            <person name="Roberts A."/>
            <person name="Saif S."/>
            <person name="Shea T."/>
            <person name="Shenoy N."/>
            <person name="Sisk P."/>
            <person name="Stolte C."/>
            <person name="Sykes S."/>
            <person name="White J."/>
            <person name="Yandava C."/>
            <person name="Haas B."/>
            <person name="Nusbaum C."/>
            <person name="Birren B."/>
        </authorList>
    </citation>
    <scope>NUCLEOTIDE SEQUENCE</scope>
    <source>
        <strain evidence="2">ATCC 30864</strain>
    </source>
</reference>
<protein>
    <submittedName>
        <fullName evidence="1">Uncharacterized protein</fullName>
    </submittedName>
</protein>
<dbReference type="InParanoid" id="A0A0D2VS21"/>
<sequence length="322" mass="34889">MLRPPEMPAFVSSLETYARAACETAQQSVWPPPSLSSLDYCMNDDQTEAAAASHRSEAVSLLSHESENARLSDRSMVTSEFQQNESLEAVLVPNSQPSSNLEREAGISNNFLKVVVASPRSDGSSTAVVHAVNTEDIDADVIHAEQAFLSAKTPVSDVLDLDFEMARRCLAEVPESLFPRPDSSAAWPSFESMQAAACCQAAQVHADTCTARQSDGPADAEAKSSSMLEAMLSPRASWRIGSEHLSTTCMQRAEALGISALEYCWACLVALSQHRQQLPLCTAYFDRSESTISLTCPRTIASFVRRVLFQHAGVSNPQCPLV</sequence>
<dbReference type="EMBL" id="KE346366">
    <property type="protein sequence ID" value="KJE93807.1"/>
    <property type="molecule type" value="Genomic_DNA"/>
</dbReference>
<organism evidence="1 2">
    <name type="scientific">Capsaspora owczarzaki (strain ATCC 30864)</name>
    <dbReference type="NCBI Taxonomy" id="595528"/>
    <lineage>
        <taxon>Eukaryota</taxon>
        <taxon>Filasterea</taxon>
        <taxon>Capsaspora</taxon>
    </lineage>
</organism>
<dbReference type="Proteomes" id="UP000008743">
    <property type="component" value="Unassembled WGS sequence"/>
</dbReference>